<evidence type="ECO:0000256" key="4">
    <source>
        <dbReference type="ARBA" id="ARBA00022729"/>
    </source>
</evidence>
<dbReference type="AlphaFoldDB" id="A0A0G3H6Y1"/>
<dbReference type="InterPro" id="IPR041171">
    <property type="entry name" value="SDR_Ig"/>
</dbReference>
<feature type="domain" description="SDR-like Ig" evidence="8">
    <location>
        <begin position="59"/>
        <end position="144"/>
    </location>
</feature>
<reference evidence="9 10" key="1">
    <citation type="journal article" date="2015" name="Genome Announc.">
        <title>Complete Genome Sequence of the Type Strain Corynebacterium mustelae DSM 45274, Isolated from Various Tissues of a Male Ferret with Lethal Sepsis.</title>
        <authorList>
            <person name="Ruckert C."/>
            <person name="Eimer J."/>
            <person name="Winkler A."/>
            <person name="Tauch A."/>
        </authorList>
    </citation>
    <scope>NUCLEOTIDE SEQUENCE [LARGE SCALE GENOMIC DNA]</scope>
    <source>
        <strain evidence="9 10">DSM 45274</strain>
    </source>
</reference>
<gene>
    <name evidence="9" type="ORF">CMUST_13055</name>
</gene>
<dbReference type="Pfam" id="PF17961">
    <property type="entry name" value="Big_8"/>
    <property type="match status" value="1"/>
</dbReference>
<dbReference type="EMBL" id="CP011542">
    <property type="protein sequence ID" value="AKK06907.1"/>
    <property type="molecule type" value="Genomic_DNA"/>
</dbReference>
<evidence type="ECO:0000256" key="7">
    <source>
        <dbReference type="SAM" id="SignalP"/>
    </source>
</evidence>
<sequence length="556" mass="60176">MMNAVRVRKSATAIVAAVAVLFSGHLTVPAYADTAEINITNVKVESKNSGEGSKPTDTIRQWEKATFAADWEAPNGVKAGDTFTVKYPDGFKLFAMQDFDLTGKNNEVGGKCKVVPAETQIECTFNEAFVGRDDVRGTLFSTLQATEARKSRDVELTINGNRTITAQLPGDGDGVTPDDNGVPSDFSKWGWYDDDGKHGIWVLNLPGSELVGQKRLTVEDSFTNDSYPHKFTNCGGQCEVYLDSYKAIKDGDSIKIGDHVGFIGTGIQNIQRTDKTLKFDIVEPYEGWDENLYYRVYYRTVTEDENFAPQGKKTTNNARINGKETTAVIERTEVSGGTIQGVDRQSFAVKKVLAESMDKDIIPQNTKFTIQAKYNDGSAEKTEKIQVGLDGKLVSGNAKLRKGTKVTLTEVDLPKIDGVTFGDPVFAPLKANDPNVEISADKKSAVITIVNEENVGVQVTNIAQKDSSGGGIGNGSSGSSDNKNLWWLLLLVPLIGGLVALLANQFPNLGKLLPPLGEQPKGPNNPQGPTKDSNKPTPPLGEQPTPPSKDLGPKKK</sequence>
<proteinExistence type="predicted"/>
<evidence type="ECO:0000256" key="1">
    <source>
        <dbReference type="ARBA" id="ARBA00004168"/>
    </source>
</evidence>
<feature type="region of interest" description="Disordered" evidence="6">
    <location>
        <begin position="514"/>
        <end position="556"/>
    </location>
</feature>
<comment type="subcellular location">
    <subcellularLocation>
        <location evidence="1">Secreted</location>
        <location evidence="1">Cell wall</location>
        <topology evidence="1">Peptidoglycan-anchor</topology>
    </subcellularLocation>
</comment>
<accession>A0A0G3H6Y1</accession>
<feature type="signal peptide" evidence="7">
    <location>
        <begin position="1"/>
        <end position="32"/>
    </location>
</feature>
<keyword evidence="3" id="KW-0964">Secreted</keyword>
<dbReference type="InterPro" id="IPR008966">
    <property type="entry name" value="Adhesion_dom_sf"/>
</dbReference>
<evidence type="ECO:0000313" key="10">
    <source>
        <dbReference type="Proteomes" id="UP000035199"/>
    </source>
</evidence>
<keyword evidence="4 7" id="KW-0732">Signal</keyword>
<evidence type="ECO:0000256" key="3">
    <source>
        <dbReference type="ARBA" id="ARBA00022525"/>
    </source>
</evidence>
<dbReference type="Gene3D" id="2.60.40.1280">
    <property type="match status" value="1"/>
</dbReference>
<keyword evidence="2" id="KW-0134">Cell wall</keyword>
<evidence type="ECO:0000313" key="9">
    <source>
        <dbReference type="EMBL" id="AKK06907.1"/>
    </source>
</evidence>
<feature type="compositionally biased region" description="Polar residues" evidence="6">
    <location>
        <begin position="522"/>
        <end position="531"/>
    </location>
</feature>
<dbReference type="OrthoDB" id="4411176at2"/>
<dbReference type="PATRIC" id="fig|571915.4.peg.2797"/>
<dbReference type="GO" id="GO:0007155">
    <property type="term" value="P:cell adhesion"/>
    <property type="evidence" value="ECO:0007669"/>
    <property type="project" value="InterPro"/>
</dbReference>
<evidence type="ECO:0000256" key="6">
    <source>
        <dbReference type="SAM" id="MobiDB-lite"/>
    </source>
</evidence>
<protein>
    <recommendedName>
        <fullName evidence="8">SDR-like Ig domain-containing protein</fullName>
    </recommendedName>
</protein>
<organism evidence="9 10">
    <name type="scientific">Corynebacterium mustelae</name>
    <dbReference type="NCBI Taxonomy" id="571915"/>
    <lineage>
        <taxon>Bacteria</taxon>
        <taxon>Bacillati</taxon>
        <taxon>Actinomycetota</taxon>
        <taxon>Actinomycetes</taxon>
        <taxon>Mycobacteriales</taxon>
        <taxon>Corynebacteriaceae</taxon>
        <taxon>Corynebacterium</taxon>
    </lineage>
</organism>
<dbReference type="STRING" id="571915.CMUST_13055"/>
<keyword evidence="5" id="KW-0572">Peptidoglycan-anchor</keyword>
<feature type="chain" id="PRO_5005184374" description="SDR-like Ig domain-containing protein" evidence="7">
    <location>
        <begin position="33"/>
        <end position="556"/>
    </location>
</feature>
<reference evidence="10" key="2">
    <citation type="submission" date="2015-05" db="EMBL/GenBank/DDBJ databases">
        <title>Complete genome sequence of Corynebacterium mustelae DSM 45274, isolated from various tissues of a male ferret with lethal sepsis.</title>
        <authorList>
            <person name="Ruckert C."/>
            <person name="Albersmeier A."/>
            <person name="Winkler A."/>
            <person name="Tauch A."/>
        </authorList>
    </citation>
    <scope>NUCLEOTIDE SEQUENCE [LARGE SCALE GENOMIC DNA]</scope>
    <source>
        <strain evidence="10">DSM 45274</strain>
    </source>
</reference>
<dbReference type="RefSeq" id="WP_052844775.1">
    <property type="nucleotide sequence ID" value="NZ_CP011542.1"/>
</dbReference>
<dbReference type="KEGG" id="cmv:CMUST_13055"/>
<name>A0A0G3H6Y1_9CORY</name>
<evidence type="ECO:0000259" key="8">
    <source>
        <dbReference type="Pfam" id="PF17961"/>
    </source>
</evidence>
<keyword evidence="10" id="KW-1185">Reference proteome</keyword>
<dbReference type="Proteomes" id="UP000035199">
    <property type="component" value="Chromosome"/>
</dbReference>
<evidence type="ECO:0000256" key="5">
    <source>
        <dbReference type="ARBA" id="ARBA00023088"/>
    </source>
</evidence>
<evidence type="ECO:0000256" key="2">
    <source>
        <dbReference type="ARBA" id="ARBA00022512"/>
    </source>
</evidence>
<dbReference type="InterPro" id="IPR011252">
    <property type="entry name" value="Fibrogen-bd_dom1"/>
</dbReference>
<dbReference type="SUPFAM" id="SSF49401">
    <property type="entry name" value="Bacterial adhesins"/>
    <property type="match status" value="1"/>
</dbReference>
<feature type="compositionally biased region" description="Pro residues" evidence="6">
    <location>
        <begin position="536"/>
        <end position="547"/>
    </location>
</feature>